<sequence length="681" mass="67815">MSAAHPQAGTGGPAGPGPDVTGLEVTGPASAGPAASGPVVGTPVVRGPVVGGPVAGGPVVGAPGVAPSPAPAAPPRGTLRRAVRLLDVDVRRVLWATLLGTLALGCAVALAAVSAWLIARASQMPPVLQLSVATVAVRAFGIGRGVLRYLERLVSHDVALRGMTNIRTTLFARLADGRTAALAGVRRGDLLARVGADVDAVGDVVVRGLLPAAVAVTLGVGTVVAMCAFWIPAGLALAGCLVLAGVVAPLLAARASRTTERRAADARADLAASALGILDDAGPLAVAGRVDAERAALRAAHGRITAAADAGARPAAVAAALGQLAVGVAVLAALATGVPAVRAGLLAPVELAVVVLTPLAAFEATSLLPAAAIQVQRSRAAAARILALLDDAATTPGTAPRGTAPTTGTPAEASVTTDGPVLRADDLACGWPDRPDVVRGLALELRPGRSVAVVGPSGTGKTTTLLTLAGLLPATHGAVHLDGADLAGLPRPVVAAAVVAVTEDAHVFGTTVLENLRVARGDVTPDEARDALGRVGLGPWLAGLPDGLDTLVGSDARTVSGGERRRLLLARALLAPAPLLLVDEPAEHLDAATADRLVGTLLAQARTGSRGVLLVTHRVSALAGADEVLWLEDGRVTARGTHDDLLARVPGYRVALDSEQVDAGEGDGARDPEHVGGATHE</sequence>
<feature type="compositionally biased region" description="Basic and acidic residues" evidence="7">
    <location>
        <begin position="667"/>
        <end position="681"/>
    </location>
</feature>
<dbReference type="InterPro" id="IPR014223">
    <property type="entry name" value="ABC_CydC/D"/>
</dbReference>
<keyword evidence="2 8" id="KW-0812">Transmembrane</keyword>
<dbReference type="SUPFAM" id="SSF52540">
    <property type="entry name" value="P-loop containing nucleoside triphosphate hydrolases"/>
    <property type="match status" value="1"/>
</dbReference>
<feature type="domain" description="ABC transporter" evidence="9">
    <location>
        <begin position="422"/>
        <end position="658"/>
    </location>
</feature>
<dbReference type="PANTHER" id="PTHR43394:SF1">
    <property type="entry name" value="ATP-BINDING CASSETTE SUB-FAMILY B MEMBER 10, MITOCHONDRIAL"/>
    <property type="match status" value="1"/>
</dbReference>
<organism evidence="11 12">
    <name type="scientific">Cellulomonas fimi (strain ATCC 484 / DSM 20113 / JCM 1341 / CCUG 24087 / LMG 16345 / NBRC 15513 / NCIMB 8980 / NCTC 7547 / NRS-133)</name>
    <dbReference type="NCBI Taxonomy" id="590998"/>
    <lineage>
        <taxon>Bacteria</taxon>
        <taxon>Bacillati</taxon>
        <taxon>Actinomycetota</taxon>
        <taxon>Actinomycetes</taxon>
        <taxon>Micrococcales</taxon>
        <taxon>Cellulomonadaceae</taxon>
        <taxon>Cellulomonas</taxon>
    </lineage>
</organism>
<evidence type="ECO:0000313" key="12">
    <source>
        <dbReference type="Proteomes" id="UP000008460"/>
    </source>
</evidence>
<proteinExistence type="predicted"/>
<dbReference type="PROSITE" id="PS00211">
    <property type="entry name" value="ABC_TRANSPORTER_1"/>
    <property type="match status" value="1"/>
</dbReference>
<protein>
    <submittedName>
        <fullName evidence="11">ABC transporter, CydDC cysteine exporter (CydDC-E) family, permease/ATP-binding protein CydC</fullName>
    </submittedName>
</protein>
<dbReference type="HOGENOM" id="CLU_000604_84_9_11"/>
<dbReference type="AlphaFoldDB" id="F4H482"/>
<dbReference type="InterPro" id="IPR011527">
    <property type="entry name" value="ABC1_TM_dom"/>
</dbReference>
<evidence type="ECO:0000256" key="6">
    <source>
        <dbReference type="ARBA" id="ARBA00023136"/>
    </source>
</evidence>
<dbReference type="GO" id="GO:0005886">
    <property type="term" value="C:plasma membrane"/>
    <property type="evidence" value="ECO:0007669"/>
    <property type="project" value="UniProtKB-SubCell"/>
</dbReference>
<dbReference type="NCBIfam" id="TIGR02868">
    <property type="entry name" value="CydC"/>
    <property type="match status" value="1"/>
</dbReference>
<dbReference type="InterPro" id="IPR039421">
    <property type="entry name" value="Type_1_exporter"/>
</dbReference>
<dbReference type="SUPFAM" id="SSF90123">
    <property type="entry name" value="ABC transporter transmembrane region"/>
    <property type="match status" value="1"/>
</dbReference>
<evidence type="ECO:0000256" key="8">
    <source>
        <dbReference type="SAM" id="Phobius"/>
    </source>
</evidence>
<reference evidence="11 12" key="1">
    <citation type="submission" date="2011-04" db="EMBL/GenBank/DDBJ databases">
        <title>Complete sequence of Cellulomonas fimi ATCC 484.</title>
        <authorList>
            <consortium name="US DOE Joint Genome Institute"/>
            <person name="Lucas S."/>
            <person name="Han J."/>
            <person name="Lapidus A."/>
            <person name="Cheng J.-F."/>
            <person name="Goodwin L."/>
            <person name="Pitluck S."/>
            <person name="Peters L."/>
            <person name="Chertkov O."/>
            <person name="Detter J.C."/>
            <person name="Han C."/>
            <person name="Tapia R."/>
            <person name="Land M."/>
            <person name="Hauser L."/>
            <person name="Kyrpides N."/>
            <person name="Ivanova N."/>
            <person name="Ovchinnikova G."/>
            <person name="Pagani I."/>
            <person name="Mead D."/>
            <person name="Brumm P."/>
            <person name="Woyke T."/>
        </authorList>
    </citation>
    <scope>NUCLEOTIDE SEQUENCE [LARGE SCALE GENOMIC DNA]</scope>
    <source>
        <strain evidence="12">ATCC 484 / DSM 20113 / JCM 1341 / NBRC 15513 / NCIMB 8980 / NCTC 7547</strain>
    </source>
</reference>
<dbReference type="InterPro" id="IPR036640">
    <property type="entry name" value="ABC1_TM_sf"/>
</dbReference>
<evidence type="ECO:0000256" key="4">
    <source>
        <dbReference type="ARBA" id="ARBA00022840"/>
    </source>
</evidence>
<dbReference type="SMART" id="SM00382">
    <property type="entry name" value="AAA"/>
    <property type="match status" value="1"/>
</dbReference>
<dbReference type="PROSITE" id="PS50893">
    <property type="entry name" value="ABC_TRANSPORTER_2"/>
    <property type="match status" value="1"/>
</dbReference>
<dbReference type="InterPro" id="IPR003439">
    <property type="entry name" value="ABC_transporter-like_ATP-bd"/>
</dbReference>
<dbReference type="InterPro" id="IPR003593">
    <property type="entry name" value="AAA+_ATPase"/>
</dbReference>
<keyword evidence="4 11" id="KW-0067">ATP-binding</keyword>
<dbReference type="GO" id="GO:0045454">
    <property type="term" value="P:cell redox homeostasis"/>
    <property type="evidence" value="ECO:0007669"/>
    <property type="project" value="InterPro"/>
</dbReference>
<dbReference type="GO" id="GO:0015421">
    <property type="term" value="F:ABC-type oligopeptide transporter activity"/>
    <property type="evidence" value="ECO:0007669"/>
    <property type="project" value="TreeGrafter"/>
</dbReference>
<dbReference type="eggNOG" id="COG4987">
    <property type="taxonomic scope" value="Bacteria"/>
</dbReference>
<feature type="region of interest" description="Disordered" evidence="7">
    <location>
        <begin position="1"/>
        <end position="38"/>
    </location>
</feature>
<feature type="domain" description="ABC transmembrane type-1" evidence="10">
    <location>
        <begin position="94"/>
        <end position="377"/>
    </location>
</feature>
<evidence type="ECO:0000256" key="2">
    <source>
        <dbReference type="ARBA" id="ARBA00022692"/>
    </source>
</evidence>
<dbReference type="InterPro" id="IPR027417">
    <property type="entry name" value="P-loop_NTPase"/>
</dbReference>
<feature type="transmembrane region" description="Helical" evidence="8">
    <location>
        <begin position="93"/>
        <end position="118"/>
    </location>
</feature>
<accession>F4H482</accession>
<keyword evidence="12" id="KW-1185">Reference proteome</keyword>
<feature type="region of interest" description="Disordered" evidence="7">
    <location>
        <begin position="658"/>
        <end position="681"/>
    </location>
</feature>
<dbReference type="PROSITE" id="PS50929">
    <property type="entry name" value="ABC_TM1F"/>
    <property type="match status" value="1"/>
</dbReference>
<evidence type="ECO:0000259" key="10">
    <source>
        <dbReference type="PROSITE" id="PS50929"/>
    </source>
</evidence>
<dbReference type="EMBL" id="CP002666">
    <property type="protein sequence ID" value="AEE46558.1"/>
    <property type="molecule type" value="Genomic_DNA"/>
</dbReference>
<dbReference type="Proteomes" id="UP000008460">
    <property type="component" value="Chromosome"/>
</dbReference>
<feature type="transmembrane region" description="Helical" evidence="8">
    <location>
        <begin position="130"/>
        <end position="147"/>
    </location>
</feature>
<keyword evidence="5 8" id="KW-1133">Transmembrane helix</keyword>
<keyword evidence="6 8" id="KW-0472">Membrane</keyword>
<evidence type="ECO:0000256" key="7">
    <source>
        <dbReference type="SAM" id="MobiDB-lite"/>
    </source>
</evidence>
<dbReference type="InterPro" id="IPR017871">
    <property type="entry name" value="ABC_transporter-like_CS"/>
</dbReference>
<dbReference type="Gene3D" id="3.40.50.300">
    <property type="entry name" value="P-loop containing nucleotide triphosphate hydrolases"/>
    <property type="match status" value="1"/>
</dbReference>
<evidence type="ECO:0000256" key="3">
    <source>
        <dbReference type="ARBA" id="ARBA00022741"/>
    </source>
</evidence>
<feature type="compositionally biased region" description="Low complexity" evidence="7">
    <location>
        <begin position="25"/>
        <end position="38"/>
    </location>
</feature>
<feature type="region of interest" description="Disordered" evidence="7">
    <location>
        <begin position="396"/>
        <end position="417"/>
    </location>
</feature>
<dbReference type="STRING" id="590998.Celf_2432"/>
<evidence type="ECO:0000313" key="11">
    <source>
        <dbReference type="EMBL" id="AEE46558.1"/>
    </source>
</evidence>
<dbReference type="Pfam" id="PF00005">
    <property type="entry name" value="ABC_tran"/>
    <property type="match status" value="1"/>
</dbReference>
<dbReference type="GO" id="GO:0034775">
    <property type="term" value="P:glutathione transmembrane transport"/>
    <property type="evidence" value="ECO:0007669"/>
    <property type="project" value="InterPro"/>
</dbReference>
<dbReference type="RefSeq" id="WP_013771584.1">
    <property type="nucleotide sequence ID" value="NC_015514.1"/>
</dbReference>
<feature type="transmembrane region" description="Helical" evidence="8">
    <location>
        <begin position="235"/>
        <end position="253"/>
    </location>
</feature>
<dbReference type="GO" id="GO:0016887">
    <property type="term" value="F:ATP hydrolysis activity"/>
    <property type="evidence" value="ECO:0007669"/>
    <property type="project" value="InterPro"/>
</dbReference>
<dbReference type="KEGG" id="cfi:Celf_2432"/>
<feature type="compositionally biased region" description="Low complexity" evidence="7">
    <location>
        <begin position="396"/>
        <end position="411"/>
    </location>
</feature>
<dbReference type="GO" id="GO:0005524">
    <property type="term" value="F:ATP binding"/>
    <property type="evidence" value="ECO:0007669"/>
    <property type="project" value="UniProtKB-KW"/>
</dbReference>
<gene>
    <name evidence="11" type="ordered locus">Celf_2432</name>
</gene>
<evidence type="ECO:0000256" key="1">
    <source>
        <dbReference type="ARBA" id="ARBA00004651"/>
    </source>
</evidence>
<name>F4H482_CELFA</name>
<evidence type="ECO:0000256" key="5">
    <source>
        <dbReference type="ARBA" id="ARBA00022989"/>
    </source>
</evidence>
<evidence type="ECO:0000259" key="9">
    <source>
        <dbReference type="PROSITE" id="PS50893"/>
    </source>
</evidence>
<comment type="subcellular location">
    <subcellularLocation>
        <location evidence="1">Cell membrane</location>
        <topology evidence="1">Multi-pass membrane protein</topology>
    </subcellularLocation>
</comment>
<keyword evidence="3" id="KW-0547">Nucleotide-binding</keyword>
<feature type="transmembrane region" description="Helical" evidence="8">
    <location>
        <begin position="209"/>
        <end position="229"/>
    </location>
</feature>
<dbReference type="PANTHER" id="PTHR43394">
    <property type="entry name" value="ATP-DEPENDENT PERMEASE MDL1, MITOCHONDRIAL"/>
    <property type="match status" value="1"/>
</dbReference>
<dbReference type="Gene3D" id="1.20.1560.10">
    <property type="entry name" value="ABC transporter type 1, transmembrane domain"/>
    <property type="match status" value="1"/>
</dbReference>